<dbReference type="Proteomes" id="UP000886595">
    <property type="component" value="Unassembled WGS sequence"/>
</dbReference>
<gene>
    <name evidence="1" type="ORF">Bca52824_087658</name>
</gene>
<dbReference type="AlphaFoldDB" id="A0A8X7PB95"/>
<keyword evidence="2" id="KW-1185">Reference proteome</keyword>
<accession>A0A8X7PB95</accession>
<dbReference type="EMBL" id="JAAMPC010000017">
    <property type="protein sequence ID" value="KAG2248030.1"/>
    <property type="molecule type" value="Genomic_DNA"/>
</dbReference>
<reference evidence="1 2" key="1">
    <citation type="submission" date="2020-02" db="EMBL/GenBank/DDBJ databases">
        <authorList>
            <person name="Ma Q."/>
            <person name="Huang Y."/>
            <person name="Song X."/>
            <person name="Pei D."/>
        </authorList>
    </citation>
    <scope>NUCLEOTIDE SEQUENCE [LARGE SCALE GENOMIC DNA]</scope>
    <source>
        <strain evidence="1">Sxm20200214</strain>
        <tissue evidence="1">Leaf</tissue>
    </source>
</reference>
<sequence length="156" mass="16780">MFLGCHSWDHAYAEMALSQASRRLCGEMAGSQSPPEACVELWSKLVTGCGKLVLANCGEEGEVMSTSRLIVLRSLRHLSCLSSPVETDSMASLLPSPLSSRLHEKASSFVGQKIHALVRTPNPNLGIPCKLYSAGGDISSARQVLDETPEKQKVVL</sequence>
<name>A0A8X7PB95_BRACI</name>
<organism evidence="1 2">
    <name type="scientific">Brassica carinata</name>
    <name type="common">Ethiopian mustard</name>
    <name type="synonym">Abyssinian cabbage</name>
    <dbReference type="NCBI Taxonomy" id="52824"/>
    <lineage>
        <taxon>Eukaryota</taxon>
        <taxon>Viridiplantae</taxon>
        <taxon>Streptophyta</taxon>
        <taxon>Embryophyta</taxon>
        <taxon>Tracheophyta</taxon>
        <taxon>Spermatophyta</taxon>
        <taxon>Magnoliopsida</taxon>
        <taxon>eudicotyledons</taxon>
        <taxon>Gunneridae</taxon>
        <taxon>Pentapetalae</taxon>
        <taxon>rosids</taxon>
        <taxon>malvids</taxon>
        <taxon>Brassicales</taxon>
        <taxon>Brassicaceae</taxon>
        <taxon>Brassiceae</taxon>
        <taxon>Brassica</taxon>
    </lineage>
</organism>
<evidence type="ECO:0000313" key="2">
    <source>
        <dbReference type="Proteomes" id="UP000886595"/>
    </source>
</evidence>
<proteinExistence type="predicted"/>
<evidence type="ECO:0000313" key="1">
    <source>
        <dbReference type="EMBL" id="KAG2248030.1"/>
    </source>
</evidence>
<comment type="caution">
    <text evidence="1">The sequence shown here is derived from an EMBL/GenBank/DDBJ whole genome shotgun (WGS) entry which is preliminary data.</text>
</comment>
<protein>
    <submittedName>
        <fullName evidence="1">Uncharacterized protein</fullName>
    </submittedName>
</protein>